<sequence length="355" mass="40244">MKRAKSRRVRRRNRISVLLPRNLIIQMLLRLPVKSLARFKSVCKSWFSVISDPHFAISHFELAAACTERLLFLGPTVHEVRSIDFNAPLNDDSASAALNLNFLQSLCLWNPATGIHKQVCESPIASDMDARLFVFLYGFGYDPSTDDYLVVQASYNFDSEVATRVEFFSFRANAWKETEGIHLSCMNSCDDIRTGLLLNGAIHWLAYQRSFSDILLPDDMCDEYDICNLAVLGDFLCVHVFGYDDFPAKIWVMKEYKIQSSWTKRVDVPVDEIPTKYFSLICSTKSGDIVGKDGNNGLVKYNSEGQLLEHRSYRNGRGDSLVAVYTESLLSLPYDGDQGKNTTMVYSDSILRSEL</sequence>
<dbReference type="CDD" id="cd22157">
    <property type="entry name" value="F-box_AtFBW1-like"/>
    <property type="match status" value="1"/>
</dbReference>
<name>V7ACY0_PHAVU</name>
<accession>V7ACY0</accession>
<dbReference type="EMBL" id="CM002298">
    <property type="protein sequence ID" value="ESW03382.1"/>
    <property type="molecule type" value="Genomic_DNA"/>
</dbReference>
<dbReference type="STRING" id="3885.V7ACY0"/>
<evidence type="ECO:0000313" key="2">
    <source>
        <dbReference type="EMBL" id="ESW03382.1"/>
    </source>
</evidence>
<dbReference type="InterPro" id="IPR001810">
    <property type="entry name" value="F-box_dom"/>
</dbReference>
<dbReference type="InterPro" id="IPR017451">
    <property type="entry name" value="F-box-assoc_interact_dom"/>
</dbReference>
<dbReference type="Gene3D" id="1.20.1280.50">
    <property type="match status" value="1"/>
</dbReference>
<dbReference type="Proteomes" id="UP000000226">
    <property type="component" value="Chromosome 11"/>
</dbReference>
<organism evidence="2 3">
    <name type="scientific">Phaseolus vulgaris</name>
    <name type="common">Kidney bean</name>
    <name type="synonym">French bean</name>
    <dbReference type="NCBI Taxonomy" id="3885"/>
    <lineage>
        <taxon>Eukaryota</taxon>
        <taxon>Viridiplantae</taxon>
        <taxon>Streptophyta</taxon>
        <taxon>Embryophyta</taxon>
        <taxon>Tracheophyta</taxon>
        <taxon>Spermatophyta</taxon>
        <taxon>Magnoliopsida</taxon>
        <taxon>eudicotyledons</taxon>
        <taxon>Gunneridae</taxon>
        <taxon>Pentapetalae</taxon>
        <taxon>rosids</taxon>
        <taxon>fabids</taxon>
        <taxon>Fabales</taxon>
        <taxon>Fabaceae</taxon>
        <taxon>Papilionoideae</taxon>
        <taxon>50 kb inversion clade</taxon>
        <taxon>NPAAA clade</taxon>
        <taxon>indigoferoid/millettioid clade</taxon>
        <taxon>Phaseoleae</taxon>
        <taxon>Phaseolus</taxon>
    </lineage>
</organism>
<evidence type="ECO:0000313" key="3">
    <source>
        <dbReference type="Proteomes" id="UP000000226"/>
    </source>
</evidence>
<dbReference type="InterPro" id="IPR006527">
    <property type="entry name" value="F-box-assoc_dom_typ1"/>
</dbReference>
<dbReference type="SMART" id="SM00256">
    <property type="entry name" value="FBOX"/>
    <property type="match status" value="1"/>
</dbReference>
<reference evidence="3" key="1">
    <citation type="journal article" date="2014" name="Nat. Genet.">
        <title>A reference genome for common bean and genome-wide analysis of dual domestications.</title>
        <authorList>
            <person name="Schmutz J."/>
            <person name="McClean P.E."/>
            <person name="Mamidi S."/>
            <person name="Wu G.A."/>
            <person name="Cannon S.B."/>
            <person name="Grimwood J."/>
            <person name="Jenkins J."/>
            <person name="Shu S."/>
            <person name="Song Q."/>
            <person name="Chavarro C."/>
            <person name="Torres-Torres M."/>
            <person name="Geffroy V."/>
            <person name="Moghaddam S.M."/>
            <person name="Gao D."/>
            <person name="Abernathy B."/>
            <person name="Barry K."/>
            <person name="Blair M."/>
            <person name="Brick M.A."/>
            <person name="Chovatia M."/>
            <person name="Gepts P."/>
            <person name="Goodstein D.M."/>
            <person name="Gonzales M."/>
            <person name="Hellsten U."/>
            <person name="Hyten D.L."/>
            <person name="Jia G."/>
            <person name="Kelly J.D."/>
            <person name="Kudrna D."/>
            <person name="Lee R."/>
            <person name="Richard M.M."/>
            <person name="Miklas P.N."/>
            <person name="Osorno J.M."/>
            <person name="Rodrigues J."/>
            <person name="Thareau V."/>
            <person name="Urrea C.A."/>
            <person name="Wang M."/>
            <person name="Yu Y."/>
            <person name="Zhang M."/>
            <person name="Wing R.A."/>
            <person name="Cregan P.B."/>
            <person name="Rokhsar D.S."/>
            <person name="Jackson S.A."/>
        </authorList>
    </citation>
    <scope>NUCLEOTIDE SEQUENCE [LARGE SCALE GENOMIC DNA]</scope>
    <source>
        <strain evidence="3">cv. G19833</strain>
    </source>
</reference>
<evidence type="ECO:0000259" key="1">
    <source>
        <dbReference type="SMART" id="SM00256"/>
    </source>
</evidence>
<dbReference type="PANTHER" id="PTHR31672">
    <property type="entry name" value="BNACNNG10540D PROTEIN"/>
    <property type="match status" value="1"/>
</dbReference>
<dbReference type="InterPro" id="IPR036047">
    <property type="entry name" value="F-box-like_dom_sf"/>
</dbReference>
<dbReference type="SUPFAM" id="SSF50965">
    <property type="entry name" value="Galactose oxidase, central domain"/>
    <property type="match status" value="1"/>
</dbReference>
<dbReference type="PANTHER" id="PTHR31672:SF13">
    <property type="entry name" value="F-BOX PROTEIN CPR30-LIKE"/>
    <property type="match status" value="1"/>
</dbReference>
<proteinExistence type="predicted"/>
<dbReference type="Pfam" id="PF12937">
    <property type="entry name" value="F-box-like"/>
    <property type="match status" value="1"/>
</dbReference>
<dbReference type="OMA" id="YECEARI"/>
<keyword evidence="3" id="KW-1185">Reference proteome</keyword>
<protein>
    <recommendedName>
        <fullName evidence="1">F-box domain-containing protein</fullName>
    </recommendedName>
</protein>
<dbReference type="InterPro" id="IPR050796">
    <property type="entry name" value="SCF_F-box_component"/>
</dbReference>
<gene>
    <name evidence="2" type="ORF">PHAVU_011G009500g</name>
</gene>
<dbReference type="SUPFAM" id="SSF81383">
    <property type="entry name" value="F-box domain"/>
    <property type="match status" value="1"/>
</dbReference>
<dbReference type="NCBIfam" id="TIGR01640">
    <property type="entry name" value="F_box_assoc_1"/>
    <property type="match status" value="1"/>
</dbReference>
<dbReference type="Gramene" id="ESW03382">
    <property type="protein sequence ID" value="ESW03382"/>
    <property type="gene ID" value="PHAVU_011G009500g"/>
</dbReference>
<dbReference type="OrthoDB" id="591557at2759"/>
<dbReference type="Pfam" id="PF07734">
    <property type="entry name" value="FBA_1"/>
    <property type="match status" value="1"/>
</dbReference>
<dbReference type="eggNOG" id="ENOG502QUVH">
    <property type="taxonomic scope" value="Eukaryota"/>
</dbReference>
<feature type="domain" description="F-box" evidence="1">
    <location>
        <begin position="19"/>
        <end position="59"/>
    </location>
</feature>
<dbReference type="InterPro" id="IPR011043">
    <property type="entry name" value="Gal_Oxase/kelch_b-propeller"/>
</dbReference>
<dbReference type="AlphaFoldDB" id="V7ACY0"/>